<dbReference type="EMBL" id="SNYN01000031">
    <property type="protein sequence ID" value="TDQ45495.1"/>
    <property type="molecule type" value="Genomic_DNA"/>
</dbReference>
<accession>A0A4R6UK75</accession>
<feature type="domain" description="Xylose isomerase-like TIM barrel" evidence="1">
    <location>
        <begin position="54"/>
        <end position="282"/>
    </location>
</feature>
<organism evidence="2 3">
    <name type="scientific">Actinorugispora endophytica</name>
    <dbReference type="NCBI Taxonomy" id="1605990"/>
    <lineage>
        <taxon>Bacteria</taxon>
        <taxon>Bacillati</taxon>
        <taxon>Actinomycetota</taxon>
        <taxon>Actinomycetes</taxon>
        <taxon>Streptosporangiales</taxon>
        <taxon>Nocardiopsidaceae</taxon>
        <taxon>Actinorugispora</taxon>
    </lineage>
</organism>
<gene>
    <name evidence="2" type="ORF">EV190_13112</name>
</gene>
<dbReference type="Gene3D" id="3.20.20.150">
    <property type="entry name" value="Divalent-metal-dependent TIM barrel enzymes"/>
    <property type="match status" value="1"/>
</dbReference>
<keyword evidence="2" id="KW-0413">Isomerase</keyword>
<proteinExistence type="predicted"/>
<comment type="caution">
    <text evidence="2">The sequence shown here is derived from an EMBL/GenBank/DDBJ whole genome shotgun (WGS) entry which is preliminary data.</text>
</comment>
<evidence type="ECO:0000259" key="1">
    <source>
        <dbReference type="Pfam" id="PF01261"/>
    </source>
</evidence>
<dbReference type="GO" id="GO:0016853">
    <property type="term" value="F:isomerase activity"/>
    <property type="evidence" value="ECO:0007669"/>
    <property type="project" value="UniProtKB-KW"/>
</dbReference>
<evidence type="ECO:0000313" key="2">
    <source>
        <dbReference type="EMBL" id="TDQ45495.1"/>
    </source>
</evidence>
<dbReference type="PANTHER" id="PTHR12110:SF52">
    <property type="entry name" value="XYLOSE ISOMERASE"/>
    <property type="match status" value="1"/>
</dbReference>
<dbReference type="OrthoDB" id="9787068at2"/>
<dbReference type="SUPFAM" id="SSF51658">
    <property type="entry name" value="Xylose isomerase-like"/>
    <property type="match status" value="1"/>
</dbReference>
<dbReference type="PANTHER" id="PTHR12110">
    <property type="entry name" value="HYDROXYPYRUVATE ISOMERASE"/>
    <property type="match status" value="1"/>
</dbReference>
<protein>
    <submittedName>
        <fullName evidence="2">Sugar phosphate isomerase/epimerase</fullName>
    </submittedName>
</protein>
<name>A0A4R6UK75_9ACTN</name>
<dbReference type="AlphaFoldDB" id="A0A4R6UK75"/>
<sequence length="299" mass="31420">MTAVQDTPVLDVPSGAPAAVATPLPGDPRLARLSLNQATVKYWSLAEAVQGCLRAGLPAIGLWREPVAEAGLAASAKLVRESGLRVSSYCRGGFLTGADRAGALDENRRAIDEAAELGAPCLVMVAGGLPEGDRDLPGARARVVDAIGELAPYAAERGVRLGLEPLHPIFCADRAVLSTLGQALDIAERFEPEAVGVVVDAYHVWWDPQVYDQIARAGAGGRIVSYQACDWVLPLPEDALLGRGMVGDGHADVGGLRRAVDAAGYTGDIEVEIFNGDIWAADGDEVIATLARRHVQYVV</sequence>
<dbReference type="RefSeq" id="WP_133743482.1">
    <property type="nucleotide sequence ID" value="NZ_SNYN01000031.1"/>
</dbReference>
<dbReference type="InterPro" id="IPR013022">
    <property type="entry name" value="Xyl_isomerase-like_TIM-brl"/>
</dbReference>
<dbReference type="InterPro" id="IPR036237">
    <property type="entry name" value="Xyl_isomerase-like_sf"/>
</dbReference>
<dbReference type="Proteomes" id="UP000295281">
    <property type="component" value="Unassembled WGS sequence"/>
</dbReference>
<evidence type="ECO:0000313" key="3">
    <source>
        <dbReference type="Proteomes" id="UP000295281"/>
    </source>
</evidence>
<dbReference type="Pfam" id="PF01261">
    <property type="entry name" value="AP_endonuc_2"/>
    <property type="match status" value="1"/>
</dbReference>
<reference evidence="2 3" key="1">
    <citation type="submission" date="2019-03" db="EMBL/GenBank/DDBJ databases">
        <title>Genomic Encyclopedia of Type Strains, Phase IV (KMG-IV): sequencing the most valuable type-strain genomes for metagenomic binning, comparative biology and taxonomic classification.</title>
        <authorList>
            <person name="Goeker M."/>
        </authorList>
    </citation>
    <scope>NUCLEOTIDE SEQUENCE [LARGE SCALE GENOMIC DNA]</scope>
    <source>
        <strain evidence="2 3">DSM 46770</strain>
    </source>
</reference>
<keyword evidence="3" id="KW-1185">Reference proteome</keyword>
<dbReference type="InterPro" id="IPR050312">
    <property type="entry name" value="IolE/XylAMocC-like"/>
</dbReference>